<dbReference type="AlphaFoldDB" id="H3AK73"/>
<dbReference type="PANTHER" id="PTHR11267">
    <property type="entry name" value="T-BOX PROTEIN-RELATED"/>
    <property type="match status" value="1"/>
</dbReference>
<name>H3AK73_LATCH</name>
<dbReference type="InterPro" id="IPR002070">
    <property type="entry name" value="TF_Brachyury"/>
</dbReference>
<dbReference type="FunCoup" id="H3AK73">
    <property type="interactions" value="67"/>
</dbReference>
<dbReference type="SUPFAM" id="SSF49417">
    <property type="entry name" value="p53-like transcription factors"/>
    <property type="match status" value="1"/>
</dbReference>
<dbReference type="GeneTree" id="ENSGT00940000160000"/>
<dbReference type="EMBL" id="AFYH01103035">
    <property type="status" value="NOT_ANNOTATED_CDS"/>
    <property type="molecule type" value="Genomic_DNA"/>
</dbReference>
<feature type="domain" description="T-box" evidence="7">
    <location>
        <begin position="1"/>
        <end position="151"/>
    </location>
</feature>
<sequence>RRMFPVLKIGVSGLDPNAMYSFLLDFIPADNHRWKYMNGEWVPAGKPEPHVHSCVYIHPDSPNFGAHWMKAPISFSKVKLTNKLNGGGQIMLNSLHKYEPQIHIVRVSGPHRMVTNRSFPETQFIAVTAYQNEEITALKIKYNPFAKAFLDAKERNYHRDVQENVPDGQHVGYSHWGGIIYLPWSSPWTSFSLCVSGTPNYQYTGALPLPSPHPHHGCERYTTLRSHRPTPYPSSYIHRNHSAEVNKIYNTETISNSLQVFPSHDNWTPAPPSPHANMLPMASTSGAGTTASSHYPCLLTVGNSALNATNPASNTMGSSRHQFVRGPTALPIATSSASATLQGNGASCIESQGELTHARLAVSTWTSVSSHSF</sequence>
<evidence type="ECO:0000256" key="6">
    <source>
        <dbReference type="PROSITE-ProRule" id="PRU00201"/>
    </source>
</evidence>
<dbReference type="Ensembl" id="ENSLACT00000010121.1">
    <property type="protein sequence ID" value="ENSLACP00000010044.1"/>
    <property type="gene ID" value="ENSLACG00000008854.1"/>
</dbReference>
<dbReference type="OMA" id="YMNGEWV"/>
<evidence type="ECO:0000259" key="7">
    <source>
        <dbReference type="PROSITE" id="PS50252"/>
    </source>
</evidence>
<reference evidence="9" key="1">
    <citation type="submission" date="2011-08" db="EMBL/GenBank/DDBJ databases">
        <title>The draft genome of Latimeria chalumnae.</title>
        <authorList>
            <person name="Di Palma F."/>
            <person name="Alfoldi J."/>
            <person name="Johnson J."/>
            <person name="Berlin A."/>
            <person name="Gnerre S."/>
            <person name="Jaffe D."/>
            <person name="MacCallum I."/>
            <person name="Young S."/>
            <person name="Walker B.J."/>
            <person name="Lander E."/>
            <person name="Lindblad-Toh K."/>
        </authorList>
    </citation>
    <scope>NUCLEOTIDE SEQUENCE [LARGE SCALE GENOMIC DNA]</scope>
    <source>
        <strain evidence="9">Wild caught</strain>
    </source>
</reference>
<reference evidence="8" key="3">
    <citation type="submission" date="2025-09" db="UniProtKB">
        <authorList>
            <consortium name="Ensembl"/>
        </authorList>
    </citation>
    <scope>IDENTIFICATION</scope>
</reference>
<dbReference type="PRINTS" id="PR00938">
    <property type="entry name" value="BRACHYURY"/>
</dbReference>
<protein>
    <submittedName>
        <fullName evidence="8">T-box transcription factor 19</fullName>
    </submittedName>
</protein>
<dbReference type="EMBL" id="AFYH01103034">
    <property type="status" value="NOT_ANNOTATED_CDS"/>
    <property type="molecule type" value="Genomic_DNA"/>
</dbReference>
<organism evidence="8 9">
    <name type="scientific">Latimeria chalumnae</name>
    <name type="common">Coelacanth</name>
    <dbReference type="NCBI Taxonomy" id="7897"/>
    <lineage>
        <taxon>Eukaryota</taxon>
        <taxon>Metazoa</taxon>
        <taxon>Chordata</taxon>
        <taxon>Craniata</taxon>
        <taxon>Vertebrata</taxon>
        <taxon>Euteleostomi</taxon>
        <taxon>Coelacanthiformes</taxon>
        <taxon>Coelacanthidae</taxon>
        <taxon>Latimeria</taxon>
    </lineage>
</organism>
<evidence type="ECO:0000256" key="2">
    <source>
        <dbReference type="ARBA" id="ARBA00023015"/>
    </source>
</evidence>
<evidence type="ECO:0000256" key="5">
    <source>
        <dbReference type="ARBA" id="ARBA00023242"/>
    </source>
</evidence>
<keyword evidence="5 6" id="KW-0539">Nucleus</keyword>
<comment type="subcellular location">
    <subcellularLocation>
        <location evidence="1 6">Nucleus</location>
    </subcellularLocation>
</comment>
<dbReference type="InterPro" id="IPR046360">
    <property type="entry name" value="T-box_DNA-bd"/>
</dbReference>
<dbReference type="GO" id="GO:0000978">
    <property type="term" value="F:RNA polymerase II cis-regulatory region sequence-specific DNA binding"/>
    <property type="evidence" value="ECO:0007669"/>
    <property type="project" value="InterPro"/>
</dbReference>
<dbReference type="InParanoid" id="H3AK73"/>
<keyword evidence="2" id="KW-0805">Transcription regulation</keyword>
<dbReference type="GO" id="GO:0045893">
    <property type="term" value="P:positive regulation of DNA-templated transcription"/>
    <property type="evidence" value="ECO:0007669"/>
    <property type="project" value="InterPro"/>
</dbReference>
<evidence type="ECO:0000256" key="1">
    <source>
        <dbReference type="ARBA" id="ARBA00004123"/>
    </source>
</evidence>
<keyword evidence="9" id="KW-1185">Reference proteome</keyword>
<reference evidence="8" key="2">
    <citation type="submission" date="2025-08" db="UniProtKB">
        <authorList>
            <consortium name="Ensembl"/>
        </authorList>
    </citation>
    <scope>IDENTIFICATION</scope>
</reference>
<keyword evidence="3 6" id="KW-0238">DNA-binding</keyword>
<dbReference type="SMART" id="SM00425">
    <property type="entry name" value="TBOX"/>
    <property type="match status" value="1"/>
</dbReference>
<dbReference type="InterPro" id="IPR008967">
    <property type="entry name" value="p53-like_TF_DNA-bd_sf"/>
</dbReference>
<dbReference type="FunFam" id="2.60.40.820:FF:000002">
    <property type="entry name" value="T-box transcription factor Brachyury"/>
    <property type="match status" value="1"/>
</dbReference>
<keyword evidence="4" id="KW-0804">Transcription</keyword>
<accession>H3AK73</accession>
<dbReference type="GO" id="GO:0003007">
    <property type="term" value="P:heart morphogenesis"/>
    <property type="evidence" value="ECO:0007669"/>
    <property type="project" value="TreeGrafter"/>
</dbReference>
<dbReference type="GO" id="GO:0000785">
    <property type="term" value="C:chromatin"/>
    <property type="evidence" value="ECO:0007669"/>
    <property type="project" value="TreeGrafter"/>
</dbReference>
<dbReference type="STRING" id="7897.ENSLACP00000010044"/>
<dbReference type="Proteomes" id="UP000008672">
    <property type="component" value="Unassembled WGS sequence"/>
</dbReference>
<dbReference type="HOGENOM" id="CLU_038303_0_0_1"/>
<dbReference type="PRINTS" id="PR00937">
    <property type="entry name" value="TBOX"/>
</dbReference>
<proteinExistence type="predicted"/>
<dbReference type="GO" id="GO:0001707">
    <property type="term" value="P:mesoderm formation"/>
    <property type="evidence" value="ECO:0007669"/>
    <property type="project" value="TreeGrafter"/>
</dbReference>
<dbReference type="GO" id="GO:0001708">
    <property type="term" value="P:cell fate specification"/>
    <property type="evidence" value="ECO:0007669"/>
    <property type="project" value="TreeGrafter"/>
</dbReference>
<evidence type="ECO:0000256" key="3">
    <source>
        <dbReference type="ARBA" id="ARBA00023125"/>
    </source>
</evidence>
<dbReference type="Pfam" id="PF00907">
    <property type="entry name" value="T-box"/>
    <property type="match status" value="1"/>
</dbReference>
<dbReference type="PANTHER" id="PTHR11267:SF114">
    <property type="entry name" value="T-BOX TRANSCRIPTION FACTOR TBX19"/>
    <property type="match status" value="1"/>
</dbReference>
<dbReference type="InterPro" id="IPR018186">
    <property type="entry name" value="TF_T-box_CS"/>
</dbReference>
<dbReference type="GO" id="GO:0000981">
    <property type="term" value="F:DNA-binding transcription factor activity, RNA polymerase II-specific"/>
    <property type="evidence" value="ECO:0007669"/>
    <property type="project" value="TreeGrafter"/>
</dbReference>
<dbReference type="InterPro" id="IPR036960">
    <property type="entry name" value="T-box_sf"/>
</dbReference>
<dbReference type="PROSITE" id="PS01264">
    <property type="entry name" value="TBOX_2"/>
    <property type="match status" value="1"/>
</dbReference>
<dbReference type="GO" id="GO:0005634">
    <property type="term" value="C:nucleus"/>
    <property type="evidence" value="ECO:0007669"/>
    <property type="project" value="UniProtKB-SubCell"/>
</dbReference>
<evidence type="ECO:0000313" key="9">
    <source>
        <dbReference type="Proteomes" id="UP000008672"/>
    </source>
</evidence>
<dbReference type="InterPro" id="IPR001699">
    <property type="entry name" value="TF_T-box"/>
</dbReference>
<evidence type="ECO:0000256" key="4">
    <source>
        <dbReference type="ARBA" id="ARBA00023163"/>
    </source>
</evidence>
<dbReference type="PROSITE" id="PS50252">
    <property type="entry name" value="TBOX_3"/>
    <property type="match status" value="1"/>
</dbReference>
<dbReference type="Gene3D" id="2.60.40.820">
    <property type="entry name" value="Transcription factor, T-box"/>
    <property type="match status" value="1"/>
</dbReference>
<comment type="caution">
    <text evidence="6">Lacks conserved residue(s) required for the propagation of feature annotation.</text>
</comment>
<gene>
    <name evidence="8" type="primary">TBX19</name>
</gene>
<evidence type="ECO:0000313" key="8">
    <source>
        <dbReference type="Ensembl" id="ENSLACP00000010044.1"/>
    </source>
</evidence>
<dbReference type="eggNOG" id="KOG3585">
    <property type="taxonomic scope" value="Eukaryota"/>
</dbReference>